<comment type="caution">
    <text evidence="5">The sequence shown here is derived from an EMBL/GenBank/DDBJ whole genome shotgun (WGS) entry which is preliminary data.</text>
</comment>
<proteinExistence type="inferred from homology"/>
<dbReference type="CDD" id="cd06464">
    <property type="entry name" value="ACD_sHsps-like"/>
    <property type="match status" value="1"/>
</dbReference>
<feature type="domain" description="SHSP" evidence="4">
    <location>
        <begin position="21"/>
        <end position="130"/>
    </location>
</feature>
<evidence type="ECO:0000256" key="2">
    <source>
        <dbReference type="RuleBase" id="RU003616"/>
    </source>
</evidence>
<feature type="region of interest" description="Disordered" evidence="3">
    <location>
        <begin position="70"/>
        <end position="100"/>
    </location>
</feature>
<sequence length="130" mass="15128">MAPMLRRPAFRFARPEQSWPFRKKERAIRIEESIEDDMYRVRAELPGFDPKKDIHVTTDRDTLTISATRESHTKRNGRSEFRYGSFTRSRTLPAGADTNNINAQYTHGVLEVTMPRRSTHDSAEIPITKH</sequence>
<dbReference type="Gene3D" id="2.60.40.790">
    <property type="match status" value="1"/>
</dbReference>
<evidence type="ECO:0000259" key="4">
    <source>
        <dbReference type="PROSITE" id="PS01031"/>
    </source>
</evidence>
<organism evidence="5 6">
    <name type="scientific">Haloechinothrix salitolerans</name>
    <dbReference type="NCBI Taxonomy" id="926830"/>
    <lineage>
        <taxon>Bacteria</taxon>
        <taxon>Bacillati</taxon>
        <taxon>Actinomycetota</taxon>
        <taxon>Actinomycetes</taxon>
        <taxon>Pseudonocardiales</taxon>
        <taxon>Pseudonocardiaceae</taxon>
        <taxon>Haloechinothrix</taxon>
    </lineage>
</organism>
<evidence type="ECO:0000313" key="5">
    <source>
        <dbReference type="EMBL" id="MFC6869085.1"/>
    </source>
</evidence>
<accession>A0ABW2C418</accession>
<name>A0ABW2C418_9PSEU</name>
<feature type="compositionally biased region" description="Basic and acidic residues" evidence="3">
    <location>
        <begin position="70"/>
        <end position="81"/>
    </location>
</feature>
<dbReference type="SUPFAM" id="SSF49764">
    <property type="entry name" value="HSP20-like chaperones"/>
    <property type="match status" value="1"/>
</dbReference>
<comment type="similarity">
    <text evidence="1 2">Belongs to the small heat shock protein (HSP20) family.</text>
</comment>
<dbReference type="PANTHER" id="PTHR11527">
    <property type="entry name" value="HEAT-SHOCK PROTEIN 20 FAMILY MEMBER"/>
    <property type="match status" value="1"/>
</dbReference>
<dbReference type="EMBL" id="JBHSXX010000001">
    <property type="protein sequence ID" value="MFC6869085.1"/>
    <property type="molecule type" value="Genomic_DNA"/>
</dbReference>
<keyword evidence="6" id="KW-1185">Reference proteome</keyword>
<evidence type="ECO:0000256" key="1">
    <source>
        <dbReference type="PROSITE-ProRule" id="PRU00285"/>
    </source>
</evidence>
<dbReference type="RefSeq" id="WP_345393173.1">
    <property type="nucleotide sequence ID" value="NZ_BAABLA010000018.1"/>
</dbReference>
<dbReference type="Proteomes" id="UP001596337">
    <property type="component" value="Unassembled WGS sequence"/>
</dbReference>
<reference evidence="6" key="1">
    <citation type="journal article" date="2019" name="Int. J. Syst. Evol. Microbiol.">
        <title>The Global Catalogue of Microorganisms (GCM) 10K type strain sequencing project: providing services to taxonomists for standard genome sequencing and annotation.</title>
        <authorList>
            <consortium name="The Broad Institute Genomics Platform"/>
            <consortium name="The Broad Institute Genome Sequencing Center for Infectious Disease"/>
            <person name="Wu L."/>
            <person name="Ma J."/>
        </authorList>
    </citation>
    <scope>NUCLEOTIDE SEQUENCE [LARGE SCALE GENOMIC DNA]</scope>
    <source>
        <strain evidence="6">KCTC 32255</strain>
    </source>
</reference>
<protein>
    <submittedName>
        <fullName evidence="5">Hsp20/alpha crystallin family protein</fullName>
    </submittedName>
</protein>
<dbReference type="InterPro" id="IPR031107">
    <property type="entry name" value="Small_HSP"/>
</dbReference>
<gene>
    <name evidence="5" type="ORF">ACFQGD_18225</name>
</gene>
<dbReference type="PROSITE" id="PS01031">
    <property type="entry name" value="SHSP"/>
    <property type="match status" value="1"/>
</dbReference>
<evidence type="ECO:0000313" key="6">
    <source>
        <dbReference type="Proteomes" id="UP001596337"/>
    </source>
</evidence>
<dbReference type="Pfam" id="PF00011">
    <property type="entry name" value="HSP20"/>
    <property type="match status" value="1"/>
</dbReference>
<dbReference type="InterPro" id="IPR008978">
    <property type="entry name" value="HSP20-like_chaperone"/>
</dbReference>
<evidence type="ECO:0000256" key="3">
    <source>
        <dbReference type="SAM" id="MobiDB-lite"/>
    </source>
</evidence>
<dbReference type="InterPro" id="IPR002068">
    <property type="entry name" value="A-crystallin/Hsp20_dom"/>
</dbReference>